<evidence type="ECO:0000259" key="2">
    <source>
        <dbReference type="SMART" id="SM00642"/>
    </source>
</evidence>
<dbReference type="SUPFAM" id="SSF51011">
    <property type="entry name" value="Glycosyl hydrolase domain"/>
    <property type="match status" value="1"/>
</dbReference>
<dbReference type="PANTHER" id="PTHR10357">
    <property type="entry name" value="ALPHA-AMYLASE FAMILY MEMBER"/>
    <property type="match status" value="1"/>
</dbReference>
<name>A0ABS0IJE7_9BACT</name>
<feature type="signal peptide" evidence="1">
    <location>
        <begin position="1"/>
        <end position="22"/>
    </location>
</feature>
<dbReference type="RefSeq" id="WP_196282881.1">
    <property type="nucleotide sequence ID" value="NZ_JADQDQ010000006.1"/>
</dbReference>
<sequence>MSFRRILFKNSLALLVAGSLLAGCKKDVPQAPDPVPPPTTDPAPPQYGTPFAGVPERADAVMYQVNMRAFSQSGNFAGVTARLDSIKDLGVNVLYLMPIYPIGQLRGVNSPYAVRDYKAVNPEFGTLADLRTLVDAAHARGLTVMLDWVANHTAWDHPWVTEHSDWYQKNAAGTIVSPSNNGTTYNDVAQLNFNSMPMRLEMISALKSWVYTANVDGFRFDYADFQPNDFWKQATDTLRNIKTHKLLLLAEGTRPSNFASGFDYNFGFNFYGGIYNVYRNSAPATTFDALNNSEYTGATGTQQVVRYITNHDVNGSDGTPVALFGGKAGAMSAFVITALYKGVPMIYNGQEAGMTAAIPFPFTSVKVQWGVNPDVKRSYKQLLAARAASTALRQGTPTPYSTASVCAFTKTAGTEQALVLVNVRGSATLYTLPTALANSSWTNALQGGAVALGTEVVLPAYGYLVLKK</sequence>
<reference evidence="3 4" key="1">
    <citation type="submission" date="2020-11" db="EMBL/GenBank/DDBJ databases">
        <authorList>
            <person name="Kim M.K."/>
        </authorList>
    </citation>
    <scope>NUCLEOTIDE SEQUENCE [LARGE SCALE GENOMIC DNA]</scope>
    <source>
        <strain evidence="3 4">BT683</strain>
    </source>
</reference>
<dbReference type="EMBL" id="JADQDQ010000006">
    <property type="protein sequence ID" value="MBF9238502.1"/>
    <property type="molecule type" value="Genomic_DNA"/>
</dbReference>
<dbReference type="InterPro" id="IPR006047">
    <property type="entry name" value="GH13_cat_dom"/>
</dbReference>
<dbReference type="CDD" id="cd11313">
    <property type="entry name" value="AmyAc_arch_bac_AmyA"/>
    <property type="match status" value="1"/>
</dbReference>
<dbReference type="SUPFAM" id="SSF51445">
    <property type="entry name" value="(Trans)glycosidases"/>
    <property type="match status" value="1"/>
</dbReference>
<keyword evidence="4" id="KW-1185">Reference proteome</keyword>
<dbReference type="InterPro" id="IPR013780">
    <property type="entry name" value="Glyco_hydro_b"/>
</dbReference>
<accession>A0ABS0IJE7</accession>
<evidence type="ECO:0000313" key="3">
    <source>
        <dbReference type="EMBL" id="MBF9238502.1"/>
    </source>
</evidence>
<evidence type="ECO:0000313" key="4">
    <source>
        <dbReference type="Proteomes" id="UP000597617"/>
    </source>
</evidence>
<dbReference type="Gene3D" id="2.60.40.1180">
    <property type="entry name" value="Golgi alpha-mannosidase II"/>
    <property type="match status" value="1"/>
</dbReference>
<gene>
    <name evidence="3" type="ORF">I2I05_13935</name>
</gene>
<dbReference type="Gene3D" id="3.20.20.80">
    <property type="entry name" value="Glycosidases"/>
    <property type="match status" value="1"/>
</dbReference>
<comment type="caution">
    <text evidence="3">The sequence shown here is derived from an EMBL/GenBank/DDBJ whole genome shotgun (WGS) entry which is preliminary data.</text>
</comment>
<dbReference type="InterPro" id="IPR017853">
    <property type="entry name" value="GH"/>
</dbReference>
<dbReference type="Pfam" id="PF00128">
    <property type="entry name" value="Alpha-amylase"/>
    <property type="match status" value="1"/>
</dbReference>
<feature type="chain" id="PRO_5045755204" description="Glycosyl hydrolase family 13 catalytic domain-containing protein" evidence="1">
    <location>
        <begin position="23"/>
        <end position="468"/>
    </location>
</feature>
<organism evidence="3 4">
    <name type="scientific">Hymenobacter jeongseonensis</name>
    <dbReference type="NCBI Taxonomy" id="2791027"/>
    <lineage>
        <taxon>Bacteria</taxon>
        <taxon>Pseudomonadati</taxon>
        <taxon>Bacteroidota</taxon>
        <taxon>Cytophagia</taxon>
        <taxon>Cytophagales</taxon>
        <taxon>Hymenobacteraceae</taxon>
        <taxon>Hymenobacter</taxon>
    </lineage>
</organism>
<dbReference type="SMART" id="SM00642">
    <property type="entry name" value="Aamy"/>
    <property type="match status" value="1"/>
</dbReference>
<keyword evidence="1" id="KW-0732">Signal</keyword>
<proteinExistence type="predicted"/>
<dbReference type="PROSITE" id="PS51257">
    <property type="entry name" value="PROKAR_LIPOPROTEIN"/>
    <property type="match status" value="1"/>
</dbReference>
<dbReference type="Proteomes" id="UP000597617">
    <property type="component" value="Unassembled WGS sequence"/>
</dbReference>
<protein>
    <recommendedName>
        <fullName evidence="2">Glycosyl hydrolase family 13 catalytic domain-containing protein</fullName>
    </recommendedName>
</protein>
<feature type="domain" description="Glycosyl hydrolase family 13 catalytic" evidence="2">
    <location>
        <begin position="64"/>
        <end position="386"/>
    </location>
</feature>
<evidence type="ECO:0000256" key="1">
    <source>
        <dbReference type="SAM" id="SignalP"/>
    </source>
</evidence>